<reference evidence="1" key="1">
    <citation type="submission" date="2020-03" db="EMBL/GenBank/DDBJ databases">
        <title>A high-quality chromosome-level genome assembly of a woody plant with both climbing and erect habits, Rhamnella rubrinervis.</title>
        <authorList>
            <person name="Lu Z."/>
            <person name="Yang Y."/>
            <person name="Zhu X."/>
            <person name="Sun Y."/>
        </authorList>
    </citation>
    <scope>NUCLEOTIDE SEQUENCE</scope>
    <source>
        <strain evidence="1">BYM</strain>
        <tissue evidence="1">Leaf</tissue>
    </source>
</reference>
<accession>A0A8K0H0W1</accession>
<dbReference type="PANTHER" id="PTHR48449">
    <property type="entry name" value="DUF1985 DOMAIN-CONTAINING PROTEIN"/>
    <property type="match status" value="1"/>
</dbReference>
<proteinExistence type="predicted"/>
<keyword evidence="2" id="KW-1185">Reference proteome</keyword>
<organism evidence="1 2">
    <name type="scientific">Rhamnella rubrinervis</name>
    <dbReference type="NCBI Taxonomy" id="2594499"/>
    <lineage>
        <taxon>Eukaryota</taxon>
        <taxon>Viridiplantae</taxon>
        <taxon>Streptophyta</taxon>
        <taxon>Embryophyta</taxon>
        <taxon>Tracheophyta</taxon>
        <taxon>Spermatophyta</taxon>
        <taxon>Magnoliopsida</taxon>
        <taxon>eudicotyledons</taxon>
        <taxon>Gunneridae</taxon>
        <taxon>Pentapetalae</taxon>
        <taxon>rosids</taxon>
        <taxon>fabids</taxon>
        <taxon>Rosales</taxon>
        <taxon>Rhamnaceae</taxon>
        <taxon>rhamnoid group</taxon>
        <taxon>Rhamneae</taxon>
        <taxon>Rhamnella</taxon>
    </lineage>
</organism>
<evidence type="ECO:0000313" key="1">
    <source>
        <dbReference type="EMBL" id="KAF3443657.1"/>
    </source>
</evidence>
<dbReference type="AlphaFoldDB" id="A0A8K0H0W1"/>
<dbReference type="OrthoDB" id="1930729at2759"/>
<comment type="caution">
    <text evidence="1">The sequence shown here is derived from an EMBL/GenBank/DDBJ whole genome shotgun (WGS) entry which is preliminary data.</text>
</comment>
<protein>
    <recommendedName>
        <fullName evidence="3">DUF1985 domain-containing protein</fullName>
    </recommendedName>
</protein>
<evidence type="ECO:0000313" key="2">
    <source>
        <dbReference type="Proteomes" id="UP000796880"/>
    </source>
</evidence>
<dbReference type="Proteomes" id="UP000796880">
    <property type="component" value="Unassembled WGS sequence"/>
</dbReference>
<evidence type="ECO:0008006" key="3">
    <source>
        <dbReference type="Google" id="ProtNLM"/>
    </source>
</evidence>
<gene>
    <name evidence="1" type="ORF">FNV43_RR13347</name>
</gene>
<name>A0A8K0H0W1_9ROSA</name>
<dbReference type="PANTHER" id="PTHR48449:SF1">
    <property type="entry name" value="DUF1985 DOMAIN-CONTAINING PROTEIN"/>
    <property type="match status" value="1"/>
</dbReference>
<dbReference type="EMBL" id="VOIH02000006">
    <property type="protein sequence ID" value="KAF3443657.1"/>
    <property type="molecule type" value="Genomic_DNA"/>
</dbReference>
<dbReference type="Gene3D" id="1.20.5.340">
    <property type="match status" value="1"/>
</dbReference>
<sequence length="438" mass="49343">MDSYVRMFTDNEMYSEKVTIKSFLNSTVNTIKEKLSTTQLAMFGKTCFGYFLRINELQFSGQVVNHMLWRQYICDDSDIMVFNFRGSDARSTIQKFCLISGLFCGPVPSTRPTLSGRFRDTYFSGKKFPLHNHNIVEVWGYETIPSLAAAFGIKLSTPECPRMQNWTISGMPNKNKLEDIFAGRGFEVVGVMLSNVHEMPLIAIVHHARGRKPSDIAPVVEDKLDVDVNTDRVHQARCKNEGCTDTPDVYGRHSAPSSRAATESTSVEVRLCAMEEKLSIMDRRISSIDRRISSMDSRQSSMDSRLSSMESKLDCLIKLFSSAYNTTGVQCFDEVGGEGVGVGDAHRTCDQRIDHAANHLVPPVSISSSPIEESKHSVKIFTQMSDRKLEDGRRKRRAARTIESPYDCQSLRWKMIHTLPVSDSVTFDPYRPVPDEVA</sequence>